<feature type="transmembrane region" description="Helical" evidence="1">
    <location>
        <begin position="21"/>
        <end position="38"/>
    </location>
</feature>
<evidence type="ECO:0000313" key="2">
    <source>
        <dbReference type="EMBL" id="AIE92139.1"/>
    </source>
</evidence>
<feature type="transmembrane region" description="Helical" evidence="1">
    <location>
        <begin position="259"/>
        <end position="282"/>
    </location>
</feature>
<feature type="transmembrane region" description="Helical" evidence="1">
    <location>
        <begin position="186"/>
        <end position="210"/>
    </location>
</feature>
<feature type="transmembrane region" description="Helical" evidence="1">
    <location>
        <begin position="108"/>
        <end position="127"/>
    </location>
</feature>
<reference evidence="2" key="1">
    <citation type="journal article" date="2014" name="Genome Biol. Evol.">
        <title>Pangenome evidence for extensive interdomain horizontal transfer affecting lineage core and shell genes in uncultured planktonic thaumarchaeota and euryarchaeota.</title>
        <authorList>
            <person name="Deschamps P."/>
            <person name="Zivanovic Y."/>
            <person name="Moreira D."/>
            <person name="Rodriguez-Valera F."/>
            <person name="Lopez-Garcia P."/>
        </authorList>
    </citation>
    <scope>NUCLEOTIDE SEQUENCE</scope>
</reference>
<feature type="transmembrane region" description="Helical" evidence="1">
    <location>
        <begin position="217"/>
        <end position="239"/>
    </location>
</feature>
<sequence>MAMESVPESQTLHIPKLRRRWQVLVLQLISTASLLLIMKRMNSVFGSCTDQYIADSGGPESIYWCPAYEHTRGLRYWSDSDAINLFLPDFLHGLVDLSGNTLSGDATFVAPVLLCVAVTTLWVYLLHQTEKVQTWANRLVSFGFLGWMVLPFLLSWIYAMVLSGPHLPFGHENPAYNHIDHLWDPFMFIFEMIFLGIVFAPLLAGLMGIWGLSKRMITWAVGYFLMVVGIHAMLTFEGITDAVDVGLQPLPAQIGDATLYGGLVSPLSLTLISIAILIIVFMESGLAVISHLEYAAMLPEEAKRNPEYVNQLRNVMNSHIVHMVSITSVVALTTAIALEFDDFLISLVGLLEGSQWSGQVRESLELQLTYGKVISAGLFLLVVAGMRFVLPWQRVTGIIETGMRRIRSTD</sequence>
<proteinExistence type="predicted"/>
<accession>A0A075FL79</accession>
<feature type="transmembrane region" description="Helical" evidence="1">
    <location>
        <begin position="320"/>
        <end position="338"/>
    </location>
</feature>
<organism evidence="2">
    <name type="scientific">uncultured marine group II/III euryarchaeote AD1000_20_A10</name>
    <dbReference type="NCBI Taxonomy" id="1457734"/>
    <lineage>
        <taxon>Archaea</taxon>
        <taxon>Methanobacteriati</taxon>
        <taxon>Methanobacteriota</taxon>
        <taxon>environmental samples</taxon>
    </lineage>
</organism>
<evidence type="ECO:0000256" key="1">
    <source>
        <dbReference type="SAM" id="Phobius"/>
    </source>
</evidence>
<feature type="transmembrane region" description="Helical" evidence="1">
    <location>
        <begin position="370"/>
        <end position="390"/>
    </location>
</feature>
<keyword evidence="1" id="KW-0812">Transmembrane</keyword>
<protein>
    <submittedName>
        <fullName evidence="2">Uncharacterized protein</fullName>
    </submittedName>
</protein>
<dbReference type="EMBL" id="KF900358">
    <property type="protein sequence ID" value="AIE92139.1"/>
    <property type="molecule type" value="Genomic_DNA"/>
</dbReference>
<dbReference type="AlphaFoldDB" id="A0A075FL79"/>
<name>A0A075FL79_9EURY</name>
<keyword evidence="1" id="KW-1133">Transmembrane helix</keyword>
<keyword evidence="1" id="KW-0472">Membrane</keyword>
<feature type="transmembrane region" description="Helical" evidence="1">
    <location>
        <begin position="139"/>
        <end position="159"/>
    </location>
</feature>